<evidence type="ECO:0000313" key="2">
    <source>
        <dbReference type="EMBL" id="ODM23889.1"/>
    </source>
</evidence>
<name>A0A1E3BSF7_ASPCR</name>
<dbReference type="AlphaFoldDB" id="A0A1E3BSF7"/>
<keyword evidence="3" id="KW-1185">Reference proteome</keyword>
<gene>
    <name evidence="2" type="ORF">SI65_01479</name>
</gene>
<dbReference type="VEuPathDB" id="FungiDB:SI65_01479"/>
<proteinExistence type="predicted"/>
<evidence type="ECO:0000256" key="1">
    <source>
        <dbReference type="SAM" id="MobiDB-lite"/>
    </source>
</evidence>
<organism evidence="2 3">
    <name type="scientific">Aspergillus cristatus</name>
    <name type="common">Chinese Fuzhuan brick tea-fermentation fungus</name>
    <name type="synonym">Eurotium cristatum</name>
    <dbReference type="NCBI Taxonomy" id="573508"/>
    <lineage>
        <taxon>Eukaryota</taxon>
        <taxon>Fungi</taxon>
        <taxon>Dikarya</taxon>
        <taxon>Ascomycota</taxon>
        <taxon>Pezizomycotina</taxon>
        <taxon>Eurotiomycetes</taxon>
        <taxon>Eurotiomycetidae</taxon>
        <taxon>Eurotiales</taxon>
        <taxon>Aspergillaceae</taxon>
        <taxon>Aspergillus</taxon>
        <taxon>Aspergillus subgen. Aspergillus</taxon>
    </lineage>
</organism>
<dbReference type="Proteomes" id="UP000094569">
    <property type="component" value="Unassembled WGS sequence"/>
</dbReference>
<sequence length="258" mass="28774">MVPKKKKSKPAPSAAPPAAPPSLQSNSCKSVRKEKVDIIIYDTIEVDRNLDKDEIEAQARTAICNATFSLLTDMKGETKVVANVGGGLLTRLDYVEKELKAVKSNGEKYDAAFRALLDVRERAFLTWMRDSWRDHGAGSEAGPKTPAAALRNRILALNHSIFTEKRLHLEEEFAELYGLGPSEVETIATKRYNSILHILNAVGGFRFAGWYLKNQEKQVYHKVVGLVKEQKWDEAENAAKEFPFAPGFVELENVDGID</sequence>
<dbReference type="STRING" id="573508.A0A1E3BSF7"/>
<accession>A0A1E3BSF7</accession>
<dbReference type="EMBL" id="JXNT01000001">
    <property type="protein sequence ID" value="ODM23889.1"/>
    <property type="molecule type" value="Genomic_DNA"/>
</dbReference>
<evidence type="ECO:0000313" key="3">
    <source>
        <dbReference type="Proteomes" id="UP000094569"/>
    </source>
</evidence>
<reference evidence="2 3" key="1">
    <citation type="journal article" date="2016" name="BMC Genomics">
        <title>Comparative genomic and transcriptomic analyses of the Fuzhuan brick tea-fermentation fungus Aspergillus cristatus.</title>
        <authorList>
            <person name="Ge Y."/>
            <person name="Wang Y."/>
            <person name="Liu Y."/>
            <person name="Tan Y."/>
            <person name="Ren X."/>
            <person name="Zhang X."/>
            <person name="Hyde K.D."/>
            <person name="Liu Y."/>
            <person name="Liu Z."/>
        </authorList>
    </citation>
    <scope>NUCLEOTIDE SEQUENCE [LARGE SCALE GENOMIC DNA]</scope>
    <source>
        <strain evidence="2 3">GZAAS20.1005</strain>
    </source>
</reference>
<dbReference type="OrthoDB" id="4368627at2759"/>
<comment type="caution">
    <text evidence="2">The sequence shown here is derived from an EMBL/GenBank/DDBJ whole genome shotgun (WGS) entry which is preliminary data.</text>
</comment>
<feature type="region of interest" description="Disordered" evidence="1">
    <location>
        <begin position="1"/>
        <end position="28"/>
    </location>
</feature>
<protein>
    <submittedName>
        <fullName evidence="2">Uncharacterized protein</fullName>
    </submittedName>
</protein>